<dbReference type="GO" id="GO:0005506">
    <property type="term" value="F:iron ion binding"/>
    <property type="evidence" value="ECO:0007669"/>
    <property type="project" value="InterPro"/>
</dbReference>
<dbReference type="PANTHER" id="PTHR33751">
    <property type="entry name" value="CBB3-TYPE CYTOCHROME C OXIDASE SUBUNIT FIXP"/>
    <property type="match status" value="1"/>
</dbReference>
<evidence type="ECO:0000256" key="6">
    <source>
        <dbReference type="ARBA" id="ARBA00022982"/>
    </source>
</evidence>
<dbReference type="Proteomes" id="UP000439113">
    <property type="component" value="Unassembled WGS sequence"/>
</dbReference>
<dbReference type="Gene3D" id="1.10.760.10">
    <property type="entry name" value="Cytochrome c-like domain"/>
    <property type="match status" value="2"/>
</dbReference>
<evidence type="ECO:0000256" key="2">
    <source>
        <dbReference type="ARBA" id="ARBA00022448"/>
    </source>
</evidence>
<feature type="binding site" description="covalent" evidence="8">
    <location>
        <position position="145"/>
    </location>
    <ligand>
        <name>heme c</name>
        <dbReference type="ChEBI" id="CHEBI:61717"/>
        <label>2</label>
    </ligand>
</feature>
<keyword evidence="6" id="KW-0249">Electron transport</keyword>
<feature type="domain" description="Cytochrome c" evidence="11">
    <location>
        <begin position="124"/>
        <end position="217"/>
    </location>
</feature>
<evidence type="ECO:0000256" key="3">
    <source>
        <dbReference type="ARBA" id="ARBA00022617"/>
    </source>
</evidence>
<keyword evidence="3 8" id="KW-0349">Heme</keyword>
<feature type="binding site" description="axial binding residue" evidence="9">
    <location>
        <position position="91"/>
    </location>
    <ligand>
        <name>heme c</name>
        <dbReference type="ChEBI" id="CHEBI:61717"/>
        <label>1</label>
    </ligand>
    <ligandPart>
        <name>Fe</name>
        <dbReference type="ChEBI" id="CHEBI:18248"/>
    </ligandPart>
</feature>
<dbReference type="InterPro" id="IPR009056">
    <property type="entry name" value="Cyt_c-like_dom"/>
</dbReference>
<reference evidence="12 13" key="1">
    <citation type="submission" date="2019-11" db="EMBL/GenBank/DDBJ databases">
        <title>Whole-genome sequence of a Rhodoblastus acidophilus DSM 142.</title>
        <authorList>
            <person name="Kyndt J.A."/>
            <person name="Meyer T.E."/>
        </authorList>
    </citation>
    <scope>NUCLEOTIDE SEQUENCE [LARGE SCALE GENOMIC DNA]</scope>
    <source>
        <strain evidence="12 13">DSM 142</strain>
    </source>
</reference>
<keyword evidence="5" id="KW-0574">Periplasm</keyword>
<keyword evidence="7 9" id="KW-0408">Iron</keyword>
<evidence type="ECO:0000256" key="8">
    <source>
        <dbReference type="PIRSR" id="PIRSR000005-1"/>
    </source>
</evidence>
<dbReference type="PROSITE" id="PS51007">
    <property type="entry name" value="CYTC"/>
    <property type="match status" value="1"/>
</dbReference>
<evidence type="ECO:0000256" key="9">
    <source>
        <dbReference type="PIRSR" id="PIRSR000005-2"/>
    </source>
</evidence>
<feature type="binding site" description="covalent" evidence="8">
    <location>
        <position position="148"/>
    </location>
    <ligand>
        <name>heme c</name>
        <dbReference type="ChEBI" id="CHEBI:61717"/>
        <label>2</label>
    </ligand>
</feature>
<protein>
    <submittedName>
        <fullName evidence="12">C-type cytochrome</fullName>
    </submittedName>
</protein>
<dbReference type="PIRSF" id="PIRSF000005">
    <property type="entry name" value="Cytochrome_c4"/>
    <property type="match status" value="1"/>
</dbReference>
<sequence length="217" mass="23371">MAFFNRGSLSLAASFIVLFSAGAVRAEDSKPAAVSPQAVQAKLVFCKTCHGLSGQGFLGAQPIPRLAGQQPEYIAYELTALKEHRRTDPFMNEVTKGLSPEMIQAVSTQFKDLNPPPASPGPQALVAAGKKIYDEGVPSEEVPPCSACHGEDANGAGEFPRLAGQIYEYMVRELEEWDSIRGLDPKKPDNAAIMSPIAHKLSKDQKRAVSAYLSNLK</sequence>
<dbReference type="InterPro" id="IPR036909">
    <property type="entry name" value="Cyt_c-like_dom_sf"/>
</dbReference>
<accession>A0A6N8DPJ3</accession>
<evidence type="ECO:0000256" key="1">
    <source>
        <dbReference type="ARBA" id="ARBA00004418"/>
    </source>
</evidence>
<dbReference type="EMBL" id="WNKS01000017">
    <property type="protein sequence ID" value="MTV32490.1"/>
    <property type="molecule type" value="Genomic_DNA"/>
</dbReference>
<proteinExistence type="predicted"/>
<dbReference type="SUPFAM" id="SSF46626">
    <property type="entry name" value="Cytochrome c"/>
    <property type="match status" value="2"/>
</dbReference>
<keyword evidence="10" id="KW-0732">Signal</keyword>
<comment type="caution">
    <text evidence="12">The sequence shown here is derived from an EMBL/GenBank/DDBJ whole genome shotgun (WGS) entry which is preliminary data.</text>
</comment>
<feature type="signal peptide" evidence="10">
    <location>
        <begin position="1"/>
        <end position="26"/>
    </location>
</feature>
<feature type="binding site" description="axial binding residue" evidence="9">
    <location>
        <position position="194"/>
    </location>
    <ligand>
        <name>heme c</name>
        <dbReference type="ChEBI" id="CHEBI:61717"/>
        <label>2</label>
    </ligand>
    <ligandPart>
        <name>Fe</name>
        <dbReference type="ChEBI" id="CHEBI:18248"/>
    </ligandPart>
</feature>
<keyword evidence="4 9" id="KW-0479">Metal-binding</keyword>
<feature type="binding site" description="axial binding residue" evidence="9">
    <location>
        <position position="50"/>
    </location>
    <ligand>
        <name>heme c</name>
        <dbReference type="ChEBI" id="CHEBI:61717"/>
        <label>1</label>
    </ligand>
    <ligandPart>
        <name>Fe</name>
        <dbReference type="ChEBI" id="CHEBI:18248"/>
    </ligandPart>
</feature>
<feature type="binding site" description="covalent" evidence="8">
    <location>
        <position position="46"/>
    </location>
    <ligand>
        <name>heme c</name>
        <dbReference type="ChEBI" id="CHEBI:61717"/>
        <label>1</label>
    </ligand>
</feature>
<evidence type="ECO:0000259" key="11">
    <source>
        <dbReference type="PROSITE" id="PS51007"/>
    </source>
</evidence>
<evidence type="ECO:0000256" key="4">
    <source>
        <dbReference type="ARBA" id="ARBA00022723"/>
    </source>
</evidence>
<comment type="subcellular location">
    <subcellularLocation>
        <location evidence="1">Periplasm</location>
    </subcellularLocation>
</comment>
<dbReference type="AlphaFoldDB" id="A0A6N8DPJ3"/>
<dbReference type="InterPro" id="IPR024167">
    <property type="entry name" value="Cytochrome_c4-like"/>
</dbReference>
<comment type="PTM">
    <text evidence="8">Binds 2 heme c groups covalently per subunit.</text>
</comment>
<dbReference type="InterPro" id="IPR050597">
    <property type="entry name" value="Cytochrome_c_Oxidase_Subunit"/>
</dbReference>
<dbReference type="GO" id="GO:0009055">
    <property type="term" value="F:electron transfer activity"/>
    <property type="evidence" value="ECO:0007669"/>
    <property type="project" value="InterPro"/>
</dbReference>
<gene>
    <name evidence="12" type="ORF">GJ654_16005</name>
</gene>
<evidence type="ECO:0000256" key="5">
    <source>
        <dbReference type="ARBA" id="ARBA00022764"/>
    </source>
</evidence>
<organism evidence="12 13">
    <name type="scientific">Rhodoblastus acidophilus</name>
    <name type="common">Rhodopseudomonas acidophila</name>
    <dbReference type="NCBI Taxonomy" id="1074"/>
    <lineage>
        <taxon>Bacteria</taxon>
        <taxon>Pseudomonadati</taxon>
        <taxon>Pseudomonadota</taxon>
        <taxon>Alphaproteobacteria</taxon>
        <taxon>Hyphomicrobiales</taxon>
        <taxon>Rhodoblastaceae</taxon>
        <taxon>Rhodoblastus</taxon>
    </lineage>
</organism>
<evidence type="ECO:0000256" key="10">
    <source>
        <dbReference type="SAM" id="SignalP"/>
    </source>
</evidence>
<evidence type="ECO:0000313" key="13">
    <source>
        <dbReference type="Proteomes" id="UP000439113"/>
    </source>
</evidence>
<dbReference type="GO" id="GO:0020037">
    <property type="term" value="F:heme binding"/>
    <property type="evidence" value="ECO:0007669"/>
    <property type="project" value="InterPro"/>
</dbReference>
<keyword evidence="2" id="KW-0813">Transport</keyword>
<dbReference type="GO" id="GO:0042597">
    <property type="term" value="C:periplasmic space"/>
    <property type="evidence" value="ECO:0007669"/>
    <property type="project" value="UniProtKB-SubCell"/>
</dbReference>
<feature type="binding site" description="covalent" evidence="8">
    <location>
        <position position="49"/>
    </location>
    <ligand>
        <name>heme c</name>
        <dbReference type="ChEBI" id="CHEBI:61717"/>
        <label>1</label>
    </ligand>
</feature>
<name>A0A6N8DPJ3_RHOAC</name>
<feature type="binding site" description="axial binding residue" evidence="9">
    <location>
        <position position="149"/>
    </location>
    <ligand>
        <name>heme c</name>
        <dbReference type="ChEBI" id="CHEBI:61717"/>
        <label>2</label>
    </ligand>
    <ligandPart>
        <name>Fe</name>
        <dbReference type="ChEBI" id="CHEBI:18248"/>
    </ligandPart>
</feature>
<evidence type="ECO:0000256" key="7">
    <source>
        <dbReference type="ARBA" id="ARBA00023004"/>
    </source>
</evidence>
<dbReference type="PANTHER" id="PTHR33751:SF9">
    <property type="entry name" value="CYTOCHROME C4"/>
    <property type="match status" value="1"/>
</dbReference>
<evidence type="ECO:0000313" key="12">
    <source>
        <dbReference type="EMBL" id="MTV32490.1"/>
    </source>
</evidence>
<dbReference type="Pfam" id="PF00034">
    <property type="entry name" value="Cytochrom_C"/>
    <property type="match status" value="1"/>
</dbReference>
<feature type="chain" id="PRO_5027030073" evidence="10">
    <location>
        <begin position="27"/>
        <end position="217"/>
    </location>
</feature>
<dbReference type="OrthoDB" id="8218088at2"/>